<accession>A0A3B1AWI9</accession>
<sequence>MLFKNHAPLILLASIFLFVGCASSNQVLNYNNAQVKSRSATISNKDMRRAIILAGTNSGWQMQEVKQGLVNATKFNTGHMAKVEITYNTKNFSINYVDSSNFQYDGTTIHKTYNKWVKVLYRNISKNLSRL</sequence>
<protein>
    <recommendedName>
        <fullName evidence="2">Lipoprotein</fullName>
    </recommendedName>
</protein>
<dbReference type="PROSITE" id="PS51257">
    <property type="entry name" value="PROKAR_LIPOPROTEIN"/>
    <property type="match status" value="1"/>
</dbReference>
<organism evidence="1">
    <name type="scientific">hydrothermal vent metagenome</name>
    <dbReference type="NCBI Taxonomy" id="652676"/>
    <lineage>
        <taxon>unclassified sequences</taxon>
        <taxon>metagenomes</taxon>
        <taxon>ecological metagenomes</taxon>
    </lineage>
</organism>
<evidence type="ECO:0000313" key="1">
    <source>
        <dbReference type="EMBL" id="VAW97196.1"/>
    </source>
</evidence>
<name>A0A3B1AWI9_9ZZZZ</name>
<evidence type="ECO:0008006" key="2">
    <source>
        <dbReference type="Google" id="ProtNLM"/>
    </source>
</evidence>
<proteinExistence type="predicted"/>
<gene>
    <name evidence="1" type="ORF">MNBD_GAMMA21-1708</name>
</gene>
<dbReference type="AlphaFoldDB" id="A0A3B1AWI9"/>
<dbReference type="EMBL" id="UOFR01000044">
    <property type="protein sequence ID" value="VAW97196.1"/>
    <property type="molecule type" value="Genomic_DNA"/>
</dbReference>
<reference evidence="1" key="1">
    <citation type="submission" date="2018-06" db="EMBL/GenBank/DDBJ databases">
        <authorList>
            <person name="Zhirakovskaya E."/>
        </authorList>
    </citation>
    <scope>NUCLEOTIDE SEQUENCE</scope>
</reference>